<dbReference type="STRING" id="449659.IV66_GL001583"/>
<keyword evidence="5" id="KW-0472">Membrane</keyword>
<evidence type="ECO:0000259" key="6">
    <source>
        <dbReference type="PROSITE" id="PS50901"/>
    </source>
</evidence>
<feature type="transmembrane region" description="Helical" evidence="5">
    <location>
        <begin position="228"/>
        <end position="248"/>
    </location>
</feature>
<dbReference type="PROSITE" id="PS50901">
    <property type="entry name" value="FTSK"/>
    <property type="match status" value="2"/>
</dbReference>
<evidence type="ECO:0000256" key="3">
    <source>
        <dbReference type="ARBA" id="ARBA00022840"/>
    </source>
</evidence>
<evidence type="ECO:0000256" key="2">
    <source>
        <dbReference type="ARBA" id="ARBA00022741"/>
    </source>
</evidence>
<dbReference type="GO" id="GO:0003677">
    <property type="term" value="F:DNA binding"/>
    <property type="evidence" value="ECO:0007669"/>
    <property type="project" value="InterPro"/>
</dbReference>
<feature type="domain" description="FtsK" evidence="6">
    <location>
        <begin position="647"/>
        <end position="852"/>
    </location>
</feature>
<dbReference type="Gene3D" id="3.40.50.300">
    <property type="entry name" value="P-loop containing nucleotide triphosphate hydrolases"/>
    <property type="match status" value="2"/>
</dbReference>
<gene>
    <name evidence="7" type="ORF">IV66_GL001583</name>
</gene>
<dbReference type="NCBIfam" id="TIGR03928">
    <property type="entry name" value="T7_EssCb_Firm"/>
    <property type="match status" value="1"/>
</dbReference>
<dbReference type="InterPro" id="IPR050206">
    <property type="entry name" value="FtsK/SpoIIIE/SftA"/>
</dbReference>
<feature type="transmembrane region" description="Helical" evidence="5">
    <location>
        <begin position="254"/>
        <end position="276"/>
    </location>
</feature>
<evidence type="ECO:0000256" key="5">
    <source>
        <dbReference type="SAM" id="Phobius"/>
    </source>
</evidence>
<keyword evidence="2 4" id="KW-0547">Nucleotide-binding</keyword>
<dbReference type="OrthoDB" id="9807790at2"/>
<dbReference type="CDD" id="cd01127">
    <property type="entry name" value="TrwB_TraG_TraD_VirD4"/>
    <property type="match status" value="1"/>
</dbReference>
<evidence type="ECO:0000256" key="4">
    <source>
        <dbReference type="PROSITE-ProRule" id="PRU00289"/>
    </source>
</evidence>
<sequence>MELVKTANTRINAEQPQDENVYDIFYMGATFLVDQLSQGRQNLQLADRKLTYSPQGVLVNGQIYQNDQADLQVIDHTQVKTVYTGKPRQDFEISQAPASAVQVETPAFITAHQSLDRNGYLLKVFANGAPVYFNERKIDEAEVTLTVGDRMLVDGVLLELKVTQLAFTSIYHDFHLDPWQLVTEKFASEYPVDFPQFRRSPRIRLKQPKDKIEIKSPKSKATQGRSNVLAMIVPPLGMVILSVLVSFMSSANPAWMIAMGGASVLTAGFSVSSYFADKKDIKAKNKQREESYRKYLVKQRSQIEQLQLKQRHVLEYMVPSAVKLAELVARYDSRIYERMMQNDDFLQIRLGRGDIQPSFEIQYRPTDEEDELSRQAKRILVNPYRKLKDAPIVVSLTGQTLGLAGSYDILRQAVQSILWQIAVLHSYRDVEFITLIPETDYAIHWQNWRWLPHMKIESLNLRGIVHNAQTKDMVLNSFYQILTQRRQAQREAGNDKVVFSPQYVFTILYETWLSGHQLNEFLADDLSDLGVTVIWGKDSLNMLPETATTTVEYSSRESGRLLNRNNVYEDQLFRPDHLPENNQLAAAIEKLANLDHVETEKNTIPDSIDFLSMYGVKQTSELQIGKRWQKADTSKSLAVPLGVRGKNDLVYLNLHERAHGPHGLIAGTTGSGKSEIIQSYILSLAVNFAPEDVGFLPIDFKGGGMANLFKDLPHMLGSITNLDGAGSARALASIRAELQKRQKLFRDFNVNHINGYTKLYKQGKTITDPVEKKQYPAKPLPHLFLISDEFAELKANEPDFMTELVSTARIGRSLGVHLILATQKPSGVVDDQIWSNSHFKLALKVSDPTDSNEIIKTPDAATITQPGRAYLQVGNNEIYELFQSAWSGADYTPHKTNEKKVDERIWLVNDYGQQELLTADLSAGEDFKVTEDSNEQQSQLEAIVAQIKQYAVDTKAALPDKPWLPPLGTQITSPEIDHNKQWQKQRNMAVPIGLLDIPEEQSQKSLIFDLTKMAHTAIFGSSGFGKSILLQTLVMNLARQNTPEQVQFNLLDFGTNGLLPLSKLPHTADIVRLNEEEKLAKMMKRIRQEIDERKNDFQLAGVANLTQYEAEKEHLPIIVNVLDGYDSVTDDENRDAIDGVLSKILREGAALGIYLVISANRSGVIRMSMMSSIETKIALYLVDESEVAEVIGRDKVIQQEIEGRAQIKLESTNAFQVYLPNKEVDPLPSLTALNKEIEGLNKVWQGAVPASLPIVPVEYEVEYFNQKVKKWQENNAIALGLQLSDTTPIGFEPIRQKYLLIAHTLDEQLVLQREMLFEQFNKLSDKTTRKILVDFENEVTDRICFDQVVENETDQINAVKQLMANYVRAAQEDKELVPTFMYIADLESFIGATNFLATDFKLVLNKASKSGLHLIIQSMESYVGNSYDPVAKVVRENAQIGIVGARITDTNLIDSLGSVYEPALHSNEAYFFTARGKKFNKVRIPGRRI</sequence>
<dbReference type="InterPro" id="IPR027417">
    <property type="entry name" value="P-loop_NTPase"/>
</dbReference>
<evidence type="ECO:0000313" key="7">
    <source>
        <dbReference type="EMBL" id="KRN99578.1"/>
    </source>
</evidence>
<accession>A0A0R2LJS2</accession>
<dbReference type="Pfam" id="PF01580">
    <property type="entry name" value="FtsK_SpoIIIE"/>
    <property type="match status" value="2"/>
</dbReference>
<proteinExistence type="predicted"/>
<dbReference type="InterPro" id="IPR023839">
    <property type="entry name" value="Firmicutes_EssC_C"/>
</dbReference>
<protein>
    <recommendedName>
        <fullName evidence="6">FtsK domain-containing protein</fullName>
    </recommendedName>
</protein>
<feature type="domain" description="FtsK" evidence="6">
    <location>
        <begin position="1003"/>
        <end position="1188"/>
    </location>
</feature>
<feature type="binding site" evidence="4">
    <location>
        <begin position="667"/>
        <end position="674"/>
    </location>
    <ligand>
        <name>ATP</name>
        <dbReference type="ChEBI" id="CHEBI:30616"/>
    </ligand>
</feature>
<dbReference type="GO" id="GO:0005524">
    <property type="term" value="F:ATP binding"/>
    <property type="evidence" value="ECO:0007669"/>
    <property type="project" value="UniProtKB-UniRule"/>
</dbReference>
<name>A0A0R2LJS2_9LACO</name>
<dbReference type="Proteomes" id="UP000051886">
    <property type="component" value="Unassembled WGS sequence"/>
</dbReference>
<keyword evidence="1" id="KW-0677">Repeat</keyword>
<dbReference type="PATRIC" id="fig|449659.4.peg.1611"/>
<dbReference type="PANTHER" id="PTHR22683">
    <property type="entry name" value="SPORULATION PROTEIN RELATED"/>
    <property type="match status" value="1"/>
</dbReference>
<evidence type="ECO:0000313" key="8">
    <source>
        <dbReference type="Proteomes" id="UP000051886"/>
    </source>
</evidence>
<dbReference type="PANTHER" id="PTHR22683:SF1">
    <property type="entry name" value="TYPE VII SECRETION SYSTEM PROTEIN ESSC"/>
    <property type="match status" value="1"/>
</dbReference>
<organism evidence="7 8">
    <name type="scientific">Ligilactobacillus pobuzihii</name>
    <dbReference type="NCBI Taxonomy" id="449659"/>
    <lineage>
        <taxon>Bacteria</taxon>
        <taxon>Bacillati</taxon>
        <taxon>Bacillota</taxon>
        <taxon>Bacilli</taxon>
        <taxon>Lactobacillales</taxon>
        <taxon>Lactobacillaceae</taxon>
        <taxon>Ligilactobacillus</taxon>
    </lineage>
</organism>
<keyword evidence="5" id="KW-0812">Transmembrane</keyword>
<dbReference type="RefSeq" id="WP_056936328.1">
    <property type="nucleotide sequence ID" value="NZ_BJYB01000012.1"/>
</dbReference>
<dbReference type="EMBL" id="JQCN01000031">
    <property type="protein sequence ID" value="KRN99578.1"/>
    <property type="molecule type" value="Genomic_DNA"/>
</dbReference>
<comment type="caution">
    <text evidence="7">The sequence shown here is derived from an EMBL/GenBank/DDBJ whole genome shotgun (WGS) entry which is preliminary data.</text>
</comment>
<dbReference type="SUPFAM" id="SSF52540">
    <property type="entry name" value="P-loop containing nucleoside triphosphate hydrolases"/>
    <property type="match status" value="2"/>
</dbReference>
<dbReference type="InterPro" id="IPR002543">
    <property type="entry name" value="FtsK_dom"/>
</dbReference>
<keyword evidence="3 4" id="KW-0067">ATP-binding</keyword>
<reference evidence="7 8" key="1">
    <citation type="journal article" date="2015" name="Genome Announc.">
        <title>Expanding the biotechnology potential of lactobacilli through comparative genomics of 213 strains and associated genera.</title>
        <authorList>
            <person name="Sun Z."/>
            <person name="Harris H.M."/>
            <person name="McCann A."/>
            <person name="Guo C."/>
            <person name="Argimon S."/>
            <person name="Zhang W."/>
            <person name="Yang X."/>
            <person name="Jeffery I.B."/>
            <person name="Cooney J.C."/>
            <person name="Kagawa T.F."/>
            <person name="Liu W."/>
            <person name="Song Y."/>
            <person name="Salvetti E."/>
            <person name="Wrobel A."/>
            <person name="Rasinkangas P."/>
            <person name="Parkhill J."/>
            <person name="Rea M.C."/>
            <person name="O'Sullivan O."/>
            <person name="Ritari J."/>
            <person name="Douillard F.P."/>
            <person name="Paul Ross R."/>
            <person name="Yang R."/>
            <person name="Briner A.E."/>
            <person name="Felis G.E."/>
            <person name="de Vos W.M."/>
            <person name="Barrangou R."/>
            <person name="Klaenhammer T.R."/>
            <person name="Caufield P.W."/>
            <person name="Cui Y."/>
            <person name="Zhang H."/>
            <person name="O'Toole P.W."/>
        </authorList>
    </citation>
    <scope>NUCLEOTIDE SEQUENCE [LARGE SCALE GENOMIC DNA]</scope>
    <source>
        <strain evidence="7 8">NBRC 103219</strain>
    </source>
</reference>
<keyword evidence="8" id="KW-1185">Reference proteome</keyword>
<keyword evidence="5" id="KW-1133">Transmembrane helix</keyword>
<evidence type="ECO:0000256" key="1">
    <source>
        <dbReference type="ARBA" id="ARBA00022737"/>
    </source>
</evidence>
<feature type="binding site" evidence="4">
    <location>
        <begin position="1020"/>
        <end position="1027"/>
    </location>
    <ligand>
        <name>ATP</name>
        <dbReference type="ChEBI" id="CHEBI:30616"/>
    </ligand>
</feature>